<organism evidence="2 3">
    <name type="scientific">Cohnella abietis</name>
    <dbReference type="NCBI Taxonomy" id="2507935"/>
    <lineage>
        <taxon>Bacteria</taxon>
        <taxon>Bacillati</taxon>
        <taxon>Bacillota</taxon>
        <taxon>Bacilli</taxon>
        <taxon>Bacillales</taxon>
        <taxon>Paenibacillaceae</taxon>
        <taxon>Cohnella</taxon>
    </lineage>
</organism>
<evidence type="ECO:0000256" key="1">
    <source>
        <dbReference type="SAM" id="SignalP"/>
    </source>
</evidence>
<keyword evidence="3" id="KW-1185">Reference proteome</keyword>
<evidence type="ECO:0000313" key="3">
    <source>
        <dbReference type="Proteomes" id="UP000289856"/>
    </source>
</evidence>
<gene>
    <name evidence="2" type="ORF">KCTCHS21_26830</name>
</gene>
<feature type="signal peptide" evidence="1">
    <location>
        <begin position="1"/>
        <end position="29"/>
    </location>
</feature>
<feature type="chain" id="PRO_5019224749" evidence="1">
    <location>
        <begin position="30"/>
        <end position="64"/>
    </location>
</feature>
<dbReference type="Proteomes" id="UP000289856">
    <property type="component" value="Chromosome"/>
</dbReference>
<reference evidence="2 3" key="1">
    <citation type="submission" date="2019-01" db="EMBL/GenBank/DDBJ databases">
        <title>Complete genome sequence of Cohnella hallensis HS21 isolated from Korean fir (Abies koreana) rhizospheric soil.</title>
        <authorList>
            <person name="Jiang L."/>
            <person name="Kang S.W."/>
            <person name="Kim S."/>
            <person name="Jung J."/>
            <person name="Kim C.Y."/>
            <person name="Kim D.H."/>
            <person name="Kim S.W."/>
            <person name="Lee J."/>
        </authorList>
    </citation>
    <scope>NUCLEOTIDE SEQUENCE [LARGE SCALE GENOMIC DNA]</scope>
    <source>
        <strain evidence="2 3">HS21</strain>
    </source>
</reference>
<dbReference type="KEGG" id="cohn:KCTCHS21_26830"/>
<keyword evidence="1" id="KW-0732">Signal</keyword>
<proteinExistence type="predicted"/>
<dbReference type="RefSeq" id="WP_130608739.1">
    <property type="nucleotide sequence ID" value="NZ_AP019400.1"/>
</dbReference>
<protein>
    <submittedName>
        <fullName evidence="2">Uncharacterized protein</fullName>
    </submittedName>
</protein>
<name>A0A3T1D5A5_9BACL</name>
<dbReference type="EMBL" id="AP019400">
    <property type="protein sequence ID" value="BBI33284.1"/>
    <property type="molecule type" value="Genomic_DNA"/>
</dbReference>
<sequence>MNSTMILKKVALFTLLVSAVAMPTYIANAATGPMVDRYVASMKSTNSSPFATVQSVTVQLPGQP</sequence>
<evidence type="ECO:0000313" key="2">
    <source>
        <dbReference type="EMBL" id="BBI33284.1"/>
    </source>
</evidence>
<accession>A0A3T1D5A5</accession>
<dbReference type="AlphaFoldDB" id="A0A3T1D5A5"/>